<accession>A0ABP8X6F8</accession>
<dbReference type="InterPro" id="IPR050482">
    <property type="entry name" value="Sensor_HK_TwoCompSys"/>
</dbReference>
<dbReference type="EMBL" id="BAABHM010000011">
    <property type="protein sequence ID" value="GAA4699985.1"/>
    <property type="molecule type" value="Genomic_DNA"/>
</dbReference>
<keyword evidence="6" id="KW-0418">Kinase</keyword>
<name>A0ABP8X6F8_9MICO</name>
<sequence>MILALGLYLVTLAAEGQRYLTRQLVSEPADEIAERLDDLTRSRARLTTAFDDERRRIERDLHDGAQQQLTSLVMTLGTLRYQYDRDDDVTPLIDQAHADAQRAIDELRDIVHGIYFSRS</sequence>
<dbReference type="InterPro" id="IPR011712">
    <property type="entry name" value="Sig_transdc_His_kin_sub3_dim/P"/>
</dbReference>
<evidence type="ECO:0000256" key="2">
    <source>
        <dbReference type="ARBA" id="ARBA00012438"/>
    </source>
</evidence>
<keyword evidence="3" id="KW-0597">Phosphoprotein</keyword>
<evidence type="ECO:0000256" key="7">
    <source>
        <dbReference type="ARBA" id="ARBA00022840"/>
    </source>
</evidence>
<dbReference type="Gene3D" id="1.20.5.1930">
    <property type="match status" value="1"/>
</dbReference>
<evidence type="ECO:0000313" key="10">
    <source>
        <dbReference type="EMBL" id="GAA4699985.1"/>
    </source>
</evidence>
<evidence type="ECO:0000256" key="8">
    <source>
        <dbReference type="ARBA" id="ARBA00023012"/>
    </source>
</evidence>
<proteinExistence type="predicted"/>
<evidence type="ECO:0000256" key="3">
    <source>
        <dbReference type="ARBA" id="ARBA00022553"/>
    </source>
</evidence>
<evidence type="ECO:0000256" key="5">
    <source>
        <dbReference type="ARBA" id="ARBA00022741"/>
    </source>
</evidence>
<evidence type="ECO:0000256" key="4">
    <source>
        <dbReference type="ARBA" id="ARBA00022679"/>
    </source>
</evidence>
<reference evidence="11" key="1">
    <citation type="journal article" date="2019" name="Int. J. Syst. Evol. Microbiol.">
        <title>The Global Catalogue of Microorganisms (GCM) 10K type strain sequencing project: providing services to taxonomists for standard genome sequencing and annotation.</title>
        <authorList>
            <consortium name="The Broad Institute Genomics Platform"/>
            <consortium name="The Broad Institute Genome Sequencing Center for Infectious Disease"/>
            <person name="Wu L."/>
            <person name="Ma J."/>
        </authorList>
    </citation>
    <scope>NUCLEOTIDE SEQUENCE [LARGE SCALE GENOMIC DNA]</scope>
    <source>
        <strain evidence="11">JCM 17975</strain>
    </source>
</reference>
<keyword evidence="4" id="KW-0808">Transferase</keyword>
<evidence type="ECO:0000256" key="1">
    <source>
        <dbReference type="ARBA" id="ARBA00000085"/>
    </source>
</evidence>
<gene>
    <name evidence="10" type="ORF">GCM10023198_20820</name>
</gene>
<comment type="catalytic activity">
    <reaction evidence="1">
        <text>ATP + protein L-histidine = ADP + protein N-phospho-L-histidine.</text>
        <dbReference type="EC" id="2.7.13.3"/>
    </reaction>
</comment>
<feature type="domain" description="Signal transduction histidine kinase subgroup 3 dimerisation and phosphoacceptor" evidence="9">
    <location>
        <begin position="53"/>
        <end position="114"/>
    </location>
</feature>
<protein>
    <recommendedName>
        <fullName evidence="2">histidine kinase</fullName>
        <ecNumber evidence="2">2.7.13.3</ecNumber>
    </recommendedName>
</protein>
<evidence type="ECO:0000259" key="9">
    <source>
        <dbReference type="Pfam" id="PF07730"/>
    </source>
</evidence>
<dbReference type="EC" id="2.7.13.3" evidence="2"/>
<keyword evidence="8" id="KW-0902">Two-component regulatory system</keyword>
<comment type="caution">
    <text evidence="10">The sequence shown here is derived from an EMBL/GenBank/DDBJ whole genome shotgun (WGS) entry which is preliminary data.</text>
</comment>
<dbReference type="Pfam" id="PF07730">
    <property type="entry name" value="HisKA_3"/>
    <property type="match status" value="1"/>
</dbReference>
<keyword evidence="7" id="KW-0067">ATP-binding</keyword>
<evidence type="ECO:0000256" key="6">
    <source>
        <dbReference type="ARBA" id="ARBA00022777"/>
    </source>
</evidence>
<dbReference type="PANTHER" id="PTHR24421">
    <property type="entry name" value="NITRATE/NITRITE SENSOR PROTEIN NARX-RELATED"/>
    <property type="match status" value="1"/>
</dbReference>
<dbReference type="PANTHER" id="PTHR24421:SF10">
    <property type="entry name" value="NITRATE_NITRITE SENSOR PROTEIN NARQ"/>
    <property type="match status" value="1"/>
</dbReference>
<organism evidence="10 11">
    <name type="scientific">Promicromonospora umidemergens</name>
    <dbReference type="NCBI Taxonomy" id="629679"/>
    <lineage>
        <taxon>Bacteria</taxon>
        <taxon>Bacillati</taxon>
        <taxon>Actinomycetota</taxon>
        <taxon>Actinomycetes</taxon>
        <taxon>Micrococcales</taxon>
        <taxon>Promicromonosporaceae</taxon>
        <taxon>Promicromonospora</taxon>
    </lineage>
</organism>
<evidence type="ECO:0000313" key="11">
    <source>
        <dbReference type="Proteomes" id="UP001500843"/>
    </source>
</evidence>
<dbReference type="RefSeq" id="WP_253866884.1">
    <property type="nucleotide sequence ID" value="NZ_BAABHM010000011.1"/>
</dbReference>
<keyword evidence="5" id="KW-0547">Nucleotide-binding</keyword>
<keyword evidence="11" id="KW-1185">Reference proteome</keyword>
<dbReference type="Proteomes" id="UP001500843">
    <property type="component" value="Unassembled WGS sequence"/>
</dbReference>